<keyword evidence="8" id="KW-0902">Two-component regulatory system</keyword>
<keyword evidence="5" id="KW-0547">Nucleotide-binding</keyword>
<evidence type="ECO:0000259" key="10">
    <source>
        <dbReference type="PROSITE" id="PS50109"/>
    </source>
</evidence>
<dbReference type="GO" id="GO:0005524">
    <property type="term" value="F:ATP binding"/>
    <property type="evidence" value="ECO:0007669"/>
    <property type="project" value="UniProtKB-KW"/>
</dbReference>
<feature type="transmembrane region" description="Helical" evidence="9">
    <location>
        <begin position="108"/>
        <end position="128"/>
    </location>
</feature>
<dbReference type="InterPro" id="IPR036890">
    <property type="entry name" value="HATPase_C_sf"/>
</dbReference>
<sequence>MLVTKILLYTTESFDLKNSKYNELLEKTINEFEQNEVILKKIGYVFELKDKKRYIEHAKKLLTTPSRIEIDSLENEYQKLSESINNFVLSIQRKSEESTHKIENLETLILILLLILLLVEAFFIFLPAEKEIKSKNNSLLAINKDLDKKVKIQSAHMLQQSRLAQMGEMISMIAHQWRQPLSSISAITGTLSLDIMMDQYKKEFFQERLESISSLSQYLSSTIDDFRDFFKVKQEAQETTLQEIVDSSLEIMAPIFDLKKISIEKESLHPNVKLNTYINEIRQVVLNIINNAADAILKEQILSPKIWISSYKNDNYAILSIEDNAGGIPKECVLKIFDPYFSTKCEKDGTGLGLYMSKTIIEEHCKGKLSVSNTENGAKFIIQLPL</sequence>
<dbReference type="InterPro" id="IPR005467">
    <property type="entry name" value="His_kinase_dom"/>
</dbReference>
<feature type="domain" description="Histidine kinase" evidence="10">
    <location>
        <begin position="172"/>
        <end position="386"/>
    </location>
</feature>
<keyword evidence="3" id="KW-0597">Phosphoprotein</keyword>
<organism evidence="11 12">
    <name type="scientific">Sulfurimonas aquatica</name>
    <dbReference type="NCBI Taxonomy" id="2672570"/>
    <lineage>
        <taxon>Bacteria</taxon>
        <taxon>Pseudomonadati</taxon>
        <taxon>Campylobacterota</taxon>
        <taxon>Epsilonproteobacteria</taxon>
        <taxon>Campylobacterales</taxon>
        <taxon>Sulfurimonadaceae</taxon>
        <taxon>Sulfurimonas</taxon>
    </lineage>
</organism>
<dbReference type="SUPFAM" id="SSF55874">
    <property type="entry name" value="ATPase domain of HSP90 chaperone/DNA topoisomerase II/histidine kinase"/>
    <property type="match status" value="1"/>
</dbReference>
<dbReference type="SMART" id="SM00387">
    <property type="entry name" value="HATPase_c"/>
    <property type="match status" value="1"/>
</dbReference>
<reference evidence="11" key="1">
    <citation type="submission" date="2019-11" db="EMBL/GenBank/DDBJ databases">
        <authorList>
            <person name="Kojima H."/>
        </authorList>
    </citation>
    <scope>NUCLEOTIDE SEQUENCE</scope>
    <source>
        <strain evidence="11">H1576</strain>
    </source>
</reference>
<dbReference type="SUPFAM" id="SSF47384">
    <property type="entry name" value="Homodimeric domain of signal transducing histidine kinase"/>
    <property type="match status" value="1"/>
</dbReference>
<keyword evidence="9" id="KW-1133">Transmembrane helix</keyword>
<dbReference type="InterPro" id="IPR036097">
    <property type="entry name" value="HisK_dim/P_sf"/>
</dbReference>
<keyword evidence="12" id="KW-1185">Reference proteome</keyword>
<dbReference type="PANTHER" id="PTHR43065:SF10">
    <property type="entry name" value="PEROXIDE STRESS-ACTIVATED HISTIDINE KINASE MAK3"/>
    <property type="match status" value="1"/>
</dbReference>
<dbReference type="Pfam" id="PF02518">
    <property type="entry name" value="HATPase_c"/>
    <property type="match status" value="1"/>
</dbReference>
<evidence type="ECO:0000256" key="3">
    <source>
        <dbReference type="ARBA" id="ARBA00022553"/>
    </source>
</evidence>
<proteinExistence type="predicted"/>
<dbReference type="Proteomes" id="UP000671852">
    <property type="component" value="Chromosome"/>
</dbReference>
<dbReference type="Gene3D" id="1.10.287.130">
    <property type="match status" value="1"/>
</dbReference>
<keyword evidence="4" id="KW-0808">Transferase</keyword>
<evidence type="ECO:0000256" key="9">
    <source>
        <dbReference type="SAM" id="Phobius"/>
    </source>
</evidence>
<reference evidence="11" key="2">
    <citation type="submission" date="2021-04" db="EMBL/GenBank/DDBJ databases">
        <title>Isolation and characterization of a novel species of the genus Sulfurimonas.</title>
        <authorList>
            <person name="Fukui M."/>
        </authorList>
    </citation>
    <scope>NUCLEOTIDE SEQUENCE</scope>
    <source>
        <strain evidence="11">H1576</strain>
    </source>
</reference>
<evidence type="ECO:0000256" key="8">
    <source>
        <dbReference type="ARBA" id="ARBA00023012"/>
    </source>
</evidence>
<keyword evidence="7" id="KW-0067">ATP-binding</keyword>
<dbReference type="Pfam" id="PF00512">
    <property type="entry name" value="HisKA"/>
    <property type="match status" value="1"/>
</dbReference>
<dbReference type="KEGG" id="saqt:GJV85_03660"/>
<comment type="catalytic activity">
    <reaction evidence="1">
        <text>ATP + protein L-histidine = ADP + protein N-phospho-L-histidine.</text>
        <dbReference type="EC" id="2.7.13.3"/>
    </reaction>
</comment>
<evidence type="ECO:0000313" key="11">
    <source>
        <dbReference type="EMBL" id="QSZ43057.1"/>
    </source>
</evidence>
<evidence type="ECO:0000256" key="5">
    <source>
        <dbReference type="ARBA" id="ARBA00022741"/>
    </source>
</evidence>
<dbReference type="Gene3D" id="3.30.565.10">
    <property type="entry name" value="Histidine kinase-like ATPase, C-terminal domain"/>
    <property type="match status" value="1"/>
</dbReference>
<dbReference type="PROSITE" id="PS50109">
    <property type="entry name" value="HIS_KIN"/>
    <property type="match status" value="1"/>
</dbReference>
<dbReference type="AlphaFoldDB" id="A0A975GDX8"/>
<dbReference type="SMART" id="SM00388">
    <property type="entry name" value="HisKA"/>
    <property type="match status" value="1"/>
</dbReference>
<dbReference type="EMBL" id="CP046072">
    <property type="protein sequence ID" value="QSZ43057.1"/>
    <property type="molecule type" value="Genomic_DNA"/>
</dbReference>
<dbReference type="InterPro" id="IPR003594">
    <property type="entry name" value="HATPase_dom"/>
</dbReference>
<dbReference type="CDD" id="cd00082">
    <property type="entry name" value="HisKA"/>
    <property type="match status" value="1"/>
</dbReference>
<keyword evidence="6 11" id="KW-0418">Kinase</keyword>
<evidence type="ECO:0000256" key="2">
    <source>
        <dbReference type="ARBA" id="ARBA00012438"/>
    </source>
</evidence>
<dbReference type="PANTHER" id="PTHR43065">
    <property type="entry name" value="SENSOR HISTIDINE KINASE"/>
    <property type="match status" value="1"/>
</dbReference>
<dbReference type="InterPro" id="IPR003661">
    <property type="entry name" value="HisK_dim/P_dom"/>
</dbReference>
<protein>
    <recommendedName>
        <fullName evidence="2">histidine kinase</fullName>
        <ecNumber evidence="2">2.7.13.3</ecNumber>
    </recommendedName>
</protein>
<dbReference type="PRINTS" id="PR00344">
    <property type="entry name" value="BCTRLSENSOR"/>
</dbReference>
<gene>
    <name evidence="11" type="ORF">GJV85_03660</name>
</gene>
<evidence type="ECO:0000256" key="4">
    <source>
        <dbReference type="ARBA" id="ARBA00022679"/>
    </source>
</evidence>
<dbReference type="InterPro" id="IPR004358">
    <property type="entry name" value="Sig_transdc_His_kin-like_C"/>
</dbReference>
<dbReference type="EC" id="2.7.13.3" evidence="2"/>
<keyword evidence="9" id="KW-0472">Membrane</keyword>
<evidence type="ECO:0000256" key="7">
    <source>
        <dbReference type="ARBA" id="ARBA00022840"/>
    </source>
</evidence>
<accession>A0A975GDX8</accession>
<name>A0A975GDX8_9BACT</name>
<evidence type="ECO:0000256" key="1">
    <source>
        <dbReference type="ARBA" id="ARBA00000085"/>
    </source>
</evidence>
<dbReference type="GO" id="GO:0000155">
    <property type="term" value="F:phosphorelay sensor kinase activity"/>
    <property type="evidence" value="ECO:0007669"/>
    <property type="project" value="InterPro"/>
</dbReference>
<evidence type="ECO:0000313" key="12">
    <source>
        <dbReference type="Proteomes" id="UP000671852"/>
    </source>
</evidence>
<evidence type="ECO:0000256" key="6">
    <source>
        <dbReference type="ARBA" id="ARBA00022777"/>
    </source>
</evidence>
<keyword evidence="9" id="KW-0812">Transmembrane</keyword>